<reference evidence="3" key="1">
    <citation type="submission" date="2015-07" db="EMBL/GenBank/DDBJ databases">
        <title>Transcriptome Assembly of Anthurium amnicola.</title>
        <authorList>
            <person name="Suzuki J."/>
        </authorList>
    </citation>
    <scope>NUCLEOTIDE SEQUENCE</scope>
</reference>
<proteinExistence type="inferred from homology"/>
<sequence length="413" mass="46308">MGCTSSISRRCVVGRRRKRSTVPMVAIFVPSLRVPTSVDLVRPLRGLVSRDIVDRMSALRSRVVLLAEVDTSSVVSELKHALEEYLPALLGFISKGKQLDGLVEFKWKNLEDDEQETCLASAWYELLAVMHMRAMLSLLEANMAFIPKDSSDDSESHGSEDSKKAAIVLLLKASGYLNYCINHILPRFPLQIRRRLPHDLQDGVLEATCIQALGQGIEMQLGLAIESDNATLPVKRRLACEQVSYFAQAHYCLSGCITNEAYGKKHVLFLKWKYLGAKASAYYYHGLLLGKGHEPSNHVNAAYSHFAADEFLLDSKRACLSFCLAVPVTRVPPVWGVMKHLHKKIPEVASRKSHMYGYLLDQERASQTLPDLPEFSLSLKPDDFELPDIDSSWEGEKCHPQAQSLKEHLMDVD</sequence>
<protein>
    <submittedName>
        <fullName evidence="3">BRO1 domain-containing protein BROX</fullName>
    </submittedName>
</protein>
<dbReference type="PROSITE" id="PS51180">
    <property type="entry name" value="BRO1"/>
    <property type="match status" value="1"/>
</dbReference>
<dbReference type="EMBL" id="GDJX01027047">
    <property type="protein sequence ID" value="JAT40889.1"/>
    <property type="molecule type" value="Transcribed_RNA"/>
</dbReference>
<dbReference type="SMART" id="SM01041">
    <property type="entry name" value="BRO1"/>
    <property type="match status" value="1"/>
</dbReference>
<dbReference type="Gene3D" id="1.25.40.280">
    <property type="entry name" value="alix/aip1 like domains"/>
    <property type="match status" value="1"/>
</dbReference>
<comment type="similarity">
    <text evidence="1">Belongs to the BROX family.</text>
</comment>
<dbReference type="CDD" id="cd09034">
    <property type="entry name" value="BRO1_Alix_like"/>
    <property type="match status" value="1"/>
</dbReference>
<feature type="domain" description="BRO1" evidence="2">
    <location>
        <begin position="30"/>
        <end position="413"/>
    </location>
</feature>
<evidence type="ECO:0000313" key="3">
    <source>
        <dbReference type="EMBL" id="JAT40889.1"/>
    </source>
</evidence>
<dbReference type="InterPro" id="IPR038499">
    <property type="entry name" value="BRO1_sf"/>
</dbReference>
<dbReference type="InterPro" id="IPR038898">
    <property type="entry name" value="BROX"/>
</dbReference>
<dbReference type="AlphaFoldDB" id="A0A1D1XET3"/>
<dbReference type="PANTHER" id="PTHR23032:SF2">
    <property type="entry name" value="ENDOSOMAL TARGETING BRO1-LIKE DOMAIN-CONTAINING PROTEIN"/>
    <property type="match status" value="1"/>
</dbReference>
<dbReference type="InterPro" id="IPR004328">
    <property type="entry name" value="BRO1_dom"/>
</dbReference>
<dbReference type="Pfam" id="PF03097">
    <property type="entry name" value="BRO1"/>
    <property type="match status" value="1"/>
</dbReference>
<organism evidence="3">
    <name type="scientific">Anthurium amnicola</name>
    <dbReference type="NCBI Taxonomy" id="1678845"/>
    <lineage>
        <taxon>Eukaryota</taxon>
        <taxon>Viridiplantae</taxon>
        <taxon>Streptophyta</taxon>
        <taxon>Embryophyta</taxon>
        <taxon>Tracheophyta</taxon>
        <taxon>Spermatophyta</taxon>
        <taxon>Magnoliopsida</taxon>
        <taxon>Liliopsida</taxon>
        <taxon>Araceae</taxon>
        <taxon>Pothoideae</taxon>
        <taxon>Potheae</taxon>
        <taxon>Anthurium</taxon>
    </lineage>
</organism>
<gene>
    <name evidence="3" type="primary">BROX_1</name>
    <name evidence="3" type="ORF">g.36998</name>
</gene>
<evidence type="ECO:0000256" key="1">
    <source>
        <dbReference type="ARBA" id="ARBA00008901"/>
    </source>
</evidence>
<dbReference type="PANTHER" id="PTHR23032">
    <property type="entry name" value="BRO1 DOMAIN-CONTAINING PROTEIN BROX"/>
    <property type="match status" value="1"/>
</dbReference>
<name>A0A1D1XET3_9ARAE</name>
<accession>A0A1D1XET3</accession>
<evidence type="ECO:0000259" key="2">
    <source>
        <dbReference type="PROSITE" id="PS51180"/>
    </source>
</evidence>